<feature type="domain" description="Amine oxidase" evidence="10">
    <location>
        <begin position="16"/>
        <end position="435"/>
    </location>
</feature>
<comment type="catalytic activity">
    <reaction evidence="8">
        <text>L-tryptophan + O2 = indole-3-acetamide + CO2 + H2O</text>
        <dbReference type="Rhea" id="RHEA:16165"/>
        <dbReference type="ChEBI" id="CHEBI:15377"/>
        <dbReference type="ChEBI" id="CHEBI:15379"/>
        <dbReference type="ChEBI" id="CHEBI:16031"/>
        <dbReference type="ChEBI" id="CHEBI:16526"/>
        <dbReference type="ChEBI" id="CHEBI:57912"/>
        <dbReference type="EC" id="1.13.12.3"/>
    </reaction>
</comment>
<evidence type="ECO:0000256" key="3">
    <source>
        <dbReference type="ARBA" id="ARBA00005833"/>
    </source>
</evidence>
<feature type="binding site" evidence="9">
    <location>
        <begin position="36"/>
        <end position="37"/>
    </location>
    <ligand>
        <name>FAD</name>
        <dbReference type="ChEBI" id="CHEBI:57692"/>
    </ligand>
</feature>
<sequence>MPRSLTPDILVLGAGIAGLSAARALAESGAHVALLEARDRVGGRVHSVRHPACDLPFELGAEFVHGVPPELHALIHEAGLTLFEREGEHACFENGASADCEDGRGFSLLEQMTGEPDETFAEWIAAQHAPGQAAAWLTGYVEGFNAADAGVIGTAALVKQQQAEEAIEGGRAFRVQEGYQRLAEFLCERFVAAGGELHLQNAVQRVEWQPGSVRVTTRPSPESGTPDYSWNRHPVHTTVFEAPRCVVALPLGVLQSHRALIAPDPPVAGAAFRRMAMGTAVRISLLFREAFWRDRFPDVSFFFTRDLTPGVWWTTSPRTDPVLTAWVGGPRALGIPAEMDLFQDLALNALARIFGRHPETLRPLLVASFAHDWQSDPYSRGAYSYAPKGALHASDDLAQPVEETLFFAGEHTDTTGHWGTVHGALRSGLRAASQALAPAGTARS</sequence>
<evidence type="ECO:0000256" key="8">
    <source>
        <dbReference type="ARBA" id="ARBA00047321"/>
    </source>
</evidence>
<keyword evidence="7" id="KW-0073">Auxin biosynthesis</keyword>
<dbReference type="Proteomes" id="UP000264702">
    <property type="component" value="Unassembled WGS sequence"/>
</dbReference>
<dbReference type="PANTHER" id="PTHR10742">
    <property type="entry name" value="FLAVIN MONOAMINE OXIDASE"/>
    <property type="match status" value="1"/>
</dbReference>
<organism evidence="11 12">
    <name type="scientific">Paracidobacterium acidisoli</name>
    <dbReference type="NCBI Taxonomy" id="2303751"/>
    <lineage>
        <taxon>Bacteria</taxon>
        <taxon>Pseudomonadati</taxon>
        <taxon>Acidobacteriota</taxon>
        <taxon>Terriglobia</taxon>
        <taxon>Terriglobales</taxon>
        <taxon>Acidobacteriaceae</taxon>
        <taxon>Paracidobacterium</taxon>
    </lineage>
</organism>
<evidence type="ECO:0000256" key="5">
    <source>
        <dbReference type="ARBA" id="ARBA00017871"/>
    </source>
</evidence>
<dbReference type="EMBL" id="QVQT01000006">
    <property type="protein sequence ID" value="RFU15373.1"/>
    <property type="molecule type" value="Genomic_DNA"/>
</dbReference>
<evidence type="ECO:0000256" key="4">
    <source>
        <dbReference type="ARBA" id="ARBA00012535"/>
    </source>
</evidence>
<reference evidence="11 12" key="1">
    <citation type="submission" date="2018-08" db="EMBL/GenBank/DDBJ databases">
        <title>Acidipila sp. 4G-K13, an acidobacterium isolated from forest soil.</title>
        <authorList>
            <person name="Gao Z.-H."/>
            <person name="Qiu L.-H."/>
        </authorList>
    </citation>
    <scope>NUCLEOTIDE SEQUENCE [LARGE SCALE GENOMIC DNA]</scope>
    <source>
        <strain evidence="11 12">4G-K13</strain>
    </source>
</reference>
<dbReference type="GO" id="GO:0009851">
    <property type="term" value="P:auxin biosynthetic process"/>
    <property type="evidence" value="ECO:0007669"/>
    <property type="project" value="UniProtKB-KW"/>
</dbReference>
<dbReference type="GO" id="GO:0050361">
    <property type="term" value="F:tryptophan 2-monooxygenase activity"/>
    <property type="evidence" value="ECO:0007669"/>
    <property type="project" value="UniProtKB-EC"/>
</dbReference>
<dbReference type="EC" id="1.13.12.3" evidence="4"/>
<dbReference type="OrthoDB" id="56323at2"/>
<accession>A0A372ILC3</accession>
<dbReference type="PRINTS" id="PR00757">
    <property type="entry name" value="AMINEOXDASEF"/>
</dbReference>
<dbReference type="InterPro" id="IPR036188">
    <property type="entry name" value="FAD/NAD-bd_sf"/>
</dbReference>
<keyword evidence="6" id="KW-0560">Oxidoreductase</keyword>
<dbReference type="RefSeq" id="WP_117302292.1">
    <property type="nucleotide sequence ID" value="NZ_QVQT02000006.1"/>
</dbReference>
<keyword evidence="12" id="KW-1185">Reference proteome</keyword>
<proteinExistence type="inferred from homology"/>
<dbReference type="Gene3D" id="3.50.50.60">
    <property type="entry name" value="FAD/NAD(P)-binding domain"/>
    <property type="match status" value="1"/>
</dbReference>
<evidence type="ECO:0000259" key="10">
    <source>
        <dbReference type="Pfam" id="PF01593"/>
    </source>
</evidence>
<name>A0A372ILC3_9BACT</name>
<dbReference type="SUPFAM" id="SSF51905">
    <property type="entry name" value="FAD/NAD(P)-binding domain"/>
    <property type="match status" value="1"/>
</dbReference>
<evidence type="ECO:0000256" key="2">
    <source>
        <dbReference type="ARBA" id="ARBA00004814"/>
    </source>
</evidence>
<dbReference type="Pfam" id="PF01593">
    <property type="entry name" value="Amino_oxidase"/>
    <property type="match status" value="1"/>
</dbReference>
<evidence type="ECO:0000256" key="7">
    <source>
        <dbReference type="ARBA" id="ARBA00023070"/>
    </source>
</evidence>
<evidence type="ECO:0000256" key="6">
    <source>
        <dbReference type="ARBA" id="ARBA00023002"/>
    </source>
</evidence>
<comment type="similarity">
    <text evidence="3">Belongs to the tryptophan 2-monooxygenase family.</text>
</comment>
<feature type="binding site" evidence="9">
    <location>
        <position position="410"/>
    </location>
    <ligand>
        <name>FAD</name>
        <dbReference type="ChEBI" id="CHEBI:57692"/>
    </ligand>
</feature>
<dbReference type="PANTHER" id="PTHR10742:SF410">
    <property type="entry name" value="LYSINE-SPECIFIC HISTONE DEMETHYLASE 2"/>
    <property type="match status" value="1"/>
</dbReference>
<evidence type="ECO:0000256" key="9">
    <source>
        <dbReference type="PIRSR" id="PIRSR601613-1"/>
    </source>
</evidence>
<dbReference type="InterPro" id="IPR002937">
    <property type="entry name" value="Amino_oxidase"/>
</dbReference>
<comment type="pathway">
    <text evidence="2">Plant hormone metabolism; auxin biosynthesis.</text>
</comment>
<evidence type="ECO:0000256" key="1">
    <source>
        <dbReference type="ARBA" id="ARBA00001974"/>
    </source>
</evidence>
<evidence type="ECO:0000313" key="11">
    <source>
        <dbReference type="EMBL" id="RFU15373.1"/>
    </source>
</evidence>
<dbReference type="InterPro" id="IPR050281">
    <property type="entry name" value="Flavin_monoamine_oxidase"/>
</dbReference>
<dbReference type="AlphaFoldDB" id="A0A372ILC3"/>
<comment type="caution">
    <text evidence="11">The sequence shown here is derived from an EMBL/GenBank/DDBJ whole genome shotgun (WGS) entry which is preliminary data.</text>
</comment>
<dbReference type="InterPro" id="IPR001613">
    <property type="entry name" value="Flavin_amine_oxidase"/>
</dbReference>
<dbReference type="SUPFAM" id="SSF54373">
    <property type="entry name" value="FAD-linked reductases, C-terminal domain"/>
    <property type="match status" value="1"/>
</dbReference>
<gene>
    <name evidence="11" type="ORF">D0Y96_17025</name>
</gene>
<comment type="cofactor">
    <cofactor evidence="1">
        <name>FAD</name>
        <dbReference type="ChEBI" id="CHEBI:57692"/>
    </cofactor>
</comment>
<protein>
    <recommendedName>
        <fullName evidence="5">Tryptophan 2-monooxygenase</fullName>
        <ecNumber evidence="4">1.13.12.3</ecNumber>
    </recommendedName>
</protein>
<evidence type="ECO:0000313" key="12">
    <source>
        <dbReference type="Proteomes" id="UP000264702"/>
    </source>
</evidence>
<feature type="binding site" evidence="9">
    <location>
        <position position="203"/>
    </location>
    <ligand>
        <name>FAD</name>
        <dbReference type="ChEBI" id="CHEBI:57692"/>
    </ligand>
</feature>